<dbReference type="InterPro" id="IPR003959">
    <property type="entry name" value="ATPase_AAA_core"/>
</dbReference>
<dbReference type="SUPFAM" id="SSF52540">
    <property type="entry name" value="P-loop containing nucleoside triphosphate hydrolases"/>
    <property type="match status" value="1"/>
</dbReference>
<proteinExistence type="predicted"/>
<dbReference type="Gene3D" id="3.40.50.300">
    <property type="entry name" value="P-loop containing nucleotide triphosphate hydrolases"/>
    <property type="match status" value="1"/>
</dbReference>
<accession>A0A381ZB45</accession>
<gene>
    <name evidence="2" type="ORF">METZ01_LOCUS139188</name>
</gene>
<name>A0A381ZB45_9ZZZZ</name>
<dbReference type="PANTHER" id="PTHR23074:SF83">
    <property type="entry name" value="VACUOLAR PROTEIN SORTING-ASSOCIATED PROTEIN 4A"/>
    <property type="match status" value="1"/>
</dbReference>
<dbReference type="GO" id="GO:0005524">
    <property type="term" value="F:ATP binding"/>
    <property type="evidence" value="ECO:0007669"/>
    <property type="project" value="InterPro"/>
</dbReference>
<sequence length="285" mass="31915">MNPIVENGVHYGNYVVFDSPPYSQRDLTGVDSQLQSIPTQEVFIGKMVGAMRYFFGRTGGQTFLDHFPNPGENYPFKGFVFHGPPGSGKTEAVIEAGRRLYIELAAEGIEVRLFHISTGDIARKNYGESEERMARIFSDAREKADHGTRTILLFDDIDTLLMSRDDTRSQEWTVSLNARFFHAVDILQTSHTMICATTNKKGMLDEAVKSRLWVEEAPAPTLDEMKTVARSALPIGMAVGKTPEELLSMAGERIEEHLANGREPSFRLARMASIEVLIREVVGWE</sequence>
<evidence type="ECO:0000259" key="1">
    <source>
        <dbReference type="SMART" id="SM00382"/>
    </source>
</evidence>
<dbReference type="EMBL" id="UINC01020594">
    <property type="protein sequence ID" value="SVA86334.1"/>
    <property type="molecule type" value="Genomic_DNA"/>
</dbReference>
<dbReference type="InterPro" id="IPR027417">
    <property type="entry name" value="P-loop_NTPase"/>
</dbReference>
<organism evidence="2">
    <name type="scientific">marine metagenome</name>
    <dbReference type="NCBI Taxonomy" id="408172"/>
    <lineage>
        <taxon>unclassified sequences</taxon>
        <taxon>metagenomes</taxon>
        <taxon>ecological metagenomes</taxon>
    </lineage>
</organism>
<feature type="domain" description="AAA+ ATPase" evidence="1">
    <location>
        <begin position="75"/>
        <end position="219"/>
    </location>
</feature>
<dbReference type="AlphaFoldDB" id="A0A381ZB45"/>
<reference evidence="2" key="1">
    <citation type="submission" date="2018-05" db="EMBL/GenBank/DDBJ databases">
        <authorList>
            <person name="Lanie J.A."/>
            <person name="Ng W.-L."/>
            <person name="Kazmierczak K.M."/>
            <person name="Andrzejewski T.M."/>
            <person name="Davidsen T.M."/>
            <person name="Wayne K.J."/>
            <person name="Tettelin H."/>
            <person name="Glass J.I."/>
            <person name="Rusch D."/>
            <person name="Podicherti R."/>
            <person name="Tsui H.-C.T."/>
            <person name="Winkler M.E."/>
        </authorList>
    </citation>
    <scope>NUCLEOTIDE SEQUENCE</scope>
</reference>
<protein>
    <recommendedName>
        <fullName evidence="1">AAA+ ATPase domain-containing protein</fullName>
    </recommendedName>
</protein>
<dbReference type="CDD" id="cd19481">
    <property type="entry name" value="RecA-like_protease"/>
    <property type="match status" value="1"/>
</dbReference>
<dbReference type="InterPro" id="IPR050304">
    <property type="entry name" value="MT-severing_AAA_ATPase"/>
</dbReference>
<dbReference type="SMART" id="SM00382">
    <property type="entry name" value="AAA"/>
    <property type="match status" value="1"/>
</dbReference>
<dbReference type="PANTHER" id="PTHR23074">
    <property type="entry name" value="AAA DOMAIN-CONTAINING"/>
    <property type="match status" value="1"/>
</dbReference>
<dbReference type="GO" id="GO:0016887">
    <property type="term" value="F:ATP hydrolysis activity"/>
    <property type="evidence" value="ECO:0007669"/>
    <property type="project" value="InterPro"/>
</dbReference>
<dbReference type="InterPro" id="IPR003593">
    <property type="entry name" value="AAA+_ATPase"/>
</dbReference>
<evidence type="ECO:0000313" key="2">
    <source>
        <dbReference type="EMBL" id="SVA86334.1"/>
    </source>
</evidence>
<dbReference type="Pfam" id="PF00004">
    <property type="entry name" value="AAA"/>
    <property type="match status" value="1"/>
</dbReference>